<dbReference type="InterPro" id="IPR050491">
    <property type="entry name" value="AmpC-like"/>
</dbReference>
<dbReference type="InterPro" id="IPR012338">
    <property type="entry name" value="Beta-lactam/transpept-like"/>
</dbReference>
<evidence type="ECO:0000313" key="3">
    <source>
        <dbReference type="EMBL" id="RSY77695.1"/>
    </source>
</evidence>
<accession>A0A430FYD3</accession>
<dbReference type="Gene3D" id="3.40.710.10">
    <property type="entry name" value="DD-peptidase/beta-lactamase superfamily"/>
    <property type="match status" value="1"/>
</dbReference>
<name>A0A430FYD3_9SPHN</name>
<sequence>MTSPLFRLVWGETGGCRMIRRVLTFAALLLAAPSHAQSADDTAKLAEFKAFATAFRKERAVLSLSYAIVKDGRIVAAEGIGWQDHDAEERTTGDTSYLVASMTKTFTGATLLQMDADKVIRLDDEFTTLSDWKERCDRLTKSGNMFGGGVKLEDGYVPPKLDCAAKISVRQVLQMRVLGTPGSNFMYNPVVFGRLANWVEEKTGKPLEYWVRLYVIDKAGLKDIAAGWRDPKGGAALLNLAPPFTSGKNGWDSLAPTPLPNPEMNASSGIIASARSLAEYSLALDQGRILSPALRAKMWTPPTDPDGKPAGYAYGWWTQNWRGQQLVWHGGWWPDAYAGFLLKVPGKGLTLVALGNTDGLHWGNRTQVAEIEKSPLALKFLELFAAN</sequence>
<protein>
    <submittedName>
        <fullName evidence="3">Class A beta-lactamase-related serine hydrolase</fullName>
    </submittedName>
</protein>
<feature type="signal peptide" evidence="1">
    <location>
        <begin position="1"/>
        <end position="36"/>
    </location>
</feature>
<dbReference type="GO" id="GO:0016787">
    <property type="term" value="F:hydrolase activity"/>
    <property type="evidence" value="ECO:0007669"/>
    <property type="project" value="UniProtKB-KW"/>
</dbReference>
<dbReference type="InterPro" id="IPR001466">
    <property type="entry name" value="Beta-lactam-related"/>
</dbReference>
<dbReference type="EMBL" id="QQYZ01000029">
    <property type="protein sequence ID" value="RSY77695.1"/>
    <property type="molecule type" value="Genomic_DNA"/>
</dbReference>
<proteinExistence type="predicted"/>
<feature type="domain" description="Beta-lactamase-related" evidence="2">
    <location>
        <begin position="49"/>
        <end position="361"/>
    </location>
</feature>
<evidence type="ECO:0000259" key="2">
    <source>
        <dbReference type="Pfam" id="PF00144"/>
    </source>
</evidence>
<dbReference type="AlphaFoldDB" id="A0A430FYD3"/>
<keyword evidence="1" id="KW-0732">Signal</keyword>
<reference evidence="3 4" key="1">
    <citation type="submission" date="2018-07" db="EMBL/GenBank/DDBJ databases">
        <title>Genomic and Epidemiologic Investigation of an Indolent Hospital Outbreak.</title>
        <authorList>
            <person name="Johnson R.C."/>
            <person name="Deming C."/>
            <person name="Conlan S."/>
            <person name="Zellmer C.J."/>
            <person name="Michelin A.V."/>
            <person name="Lee-Lin S."/>
            <person name="Thomas P.J."/>
            <person name="Park M."/>
            <person name="Weingarten R.A."/>
            <person name="Less J."/>
            <person name="Dekker J.P."/>
            <person name="Frank K.M."/>
            <person name="Musser K.A."/>
            <person name="Mcquiston J.R."/>
            <person name="Henderson D.K."/>
            <person name="Lau A.F."/>
            <person name="Palmore T.N."/>
            <person name="Segre J.A."/>
        </authorList>
    </citation>
    <scope>NUCLEOTIDE SEQUENCE [LARGE SCALE GENOMIC DNA]</scope>
    <source>
        <strain evidence="3 4">SK-CDC1_0717</strain>
    </source>
</reference>
<comment type="caution">
    <text evidence="3">The sequence shown here is derived from an EMBL/GenBank/DDBJ whole genome shotgun (WGS) entry which is preliminary data.</text>
</comment>
<dbReference type="PANTHER" id="PTHR46825:SF9">
    <property type="entry name" value="BETA-LACTAMASE-RELATED DOMAIN-CONTAINING PROTEIN"/>
    <property type="match status" value="1"/>
</dbReference>
<dbReference type="Pfam" id="PF00144">
    <property type="entry name" value="Beta-lactamase"/>
    <property type="match status" value="1"/>
</dbReference>
<evidence type="ECO:0000313" key="4">
    <source>
        <dbReference type="Proteomes" id="UP000287746"/>
    </source>
</evidence>
<evidence type="ECO:0000256" key="1">
    <source>
        <dbReference type="SAM" id="SignalP"/>
    </source>
</evidence>
<gene>
    <name evidence="3" type="ORF">DAH66_20025</name>
</gene>
<organism evidence="3 4">
    <name type="scientific">Sphingomonas koreensis</name>
    <dbReference type="NCBI Taxonomy" id="93064"/>
    <lineage>
        <taxon>Bacteria</taxon>
        <taxon>Pseudomonadati</taxon>
        <taxon>Pseudomonadota</taxon>
        <taxon>Alphaproteobacteria</taxon>
        <taxon>Sphingomonadales</taxon>
        <taxon>Sphingomonadaceae</taxon>
        <taxon>Sphingomonas</taxon>
    </lineage>
</organism>
<feature type="chain" id="PRO_5019451021" evidence="1">
    <location>
        <begin position="37"/>
        <end position="387"/>
    </location>
</feature>
<dbReference type="SUPFAM" id="SSF56601">
    <property type="entry name" value="beta-lactamase/transpeptidase-like"/>
    <property type="match status" value="1"/>
</dbReference>
<dbReference type="Proteomes" id="UP000287746">
    <property type="component" value="Unassembled WGS sequence"/>
</dbReference>
<dbReference type="PANTHER" id="PTHR46825">
    <property type="entry name" value="D-ALANYL-D-ALANINE-CARBOXYPEPTIDASE/ENDOPEPTIDASE AMPH"/>
    <property type="match status" value="1"/>
</dbReference>
<keyword evidence="3" id="KW-0378">Hydrolase</keyword>